<accession>A0AAP0CJB0</accession>
<dbReference type="EMBL" id="JBCNJP010000025">
    <property type="protein sequence ID" value="KAK9055983.1"/>
    <property type="molecule type" value="Genomic_DNA"/>
</dbReference>
<evidence type="ECO:0000313" key="12">
    <source>
        <dbReference type="EMBL" id="KAK9055983.1"/>
    </source>
</evidence>
<dbReference type="InterPro" id="IPR049163">
    <property type="entry name" value="Pif1-like_2B_dom"/>
</dbReference>
<name>A0AAP0CJB0_9ASTR</name>
<dbReference type="CDD" id="cd04476">
    <property type="entry name" value="RPA1_DBD_C"/>
    <property type="match status" value="1"/>
</dbReference>
<evidence type="ECO:0000259" key="11">
    <source>
        <dbReference type="Pfam" id="PF21530"/>
    </source>
</evidence>
<dbReference type="Pfam" id="PF14214">
    <property type="entry name" value="Helitron_like_N"/>
    <property type="match status" value="1"/>
</dbReference>
<evidence type="ECO:0000259" key="8">
    <source>
        <dbReference type="Pfam" id="PF05970"/>
    </source>
</evidence>
<dbReference type="GO" id="GO:0003677">
    <property type="term" value="F:DNA binding"/>
    <property type="evidence" value="ECO:0007669"/>
    <property type="project" value="UniProtKB-KW"/>
</dbReference>
<dbReference type="Pfam" id="PF08646">
    <property type="entry name" value="Rep_fac-A_C"/>
    <property type="match status" value="1"/>
</dbReference>
<reference evidence="12 13" key="1">
    <citation type="submission" date="2024-04" db="EMBL/GenBank/DDBJ databases">
        <title>The reference genome of an endangered Asteraceae, Deinandra increscens subsp. villosa, native to the Central Coast of California.</title>
        <authorList>
            <person name="Guilliams M."/>
            <person name="Hasenstab-Lehman K."/>
            <person name="Meyer R."/>
            <person name="Mcevoy S."/>
        </authorList>
    </citation>
    <scope>NUCLEOTIDE SEQUENCE [LARGE SCALE GENOMIC DNA]</scope>
    <source>
        <tissue evidence="12">Leaf</tissue>
    </source>
</reference>
<dbReference type="InterPro" id="IPR047192">
    <property type="entry name" value="Euk_RPA1_DBD_C"/>
</dbReference>
<keyword evidence="6" id="KW-0547">Nucleotide-binding</keyword>
<evidence type="ECO:0000256" key="6">
    <source>
        <dbReference type="RuleBase" id="RU363044"/>
    </source>
</evidence>
<dbReference type="InterPro" id="IPR012340">
    <property type="entry name" value="NA-bd_OB-fold"/>
</dbReference>
<dbReference type="InterPro" id="IPR025476">
    <property type="entry name" value="Helitron_helicase-like"/>
</dbReference>
<gene>
    <name evidence="12" type="ORF">SSX86_027070</name>
</gene>
<dbReference type="InterPro" id="IPR027417">
    <property type="entry name" value="P-loop_NTPase"/>
</dbReference>
<evidence type="ECO:0000259" key="9">
    <source>
        <dbReference type="Pfam" id="PF08646"/>
    </source>
</evidence>
<feature type="region of interest" description="Disordered" evidence="7">
    <location>
        <begin position="124"/>
        <end position="158"/>
    </location>
</feature>
<dbReference type="InterPro" id="IPR013955">
    <property type="entry name" value="Rep_factor-A_C"/>
</dbReference>
<dbReference type="SUPFAM" id="SSF50249">
    <property type="entry name" value="Nucleic acid-binding proteins"/>
    <property type="match status" value="2"/>
</dbReference>
<feature type="domain" description="DNA helicase Pif1-like DEAD-box helicase" evidence="8">
    <location>
        <begin position="1088"/>
        <end position="1303"/>
    </location>
</feature>
<dbReference type="InterPro" id="IPR010285">
    <property type="entry name" value="DNA_helicase_pif1-like_DEAD"/>
</dbReference>
<proteinExistence type="inferred from homology"/>
<dbReference type="Gene3D" id="2.40.50.140">
    <property type="entry name" value="Nucleic acid-binding proteins"/>
    <property type="match status" value="2"/>
</dbReference>
<dbReference type="PANTHER" id="PTHR10492">
    <property type="match status" value="1"/>
</dbReference>
<keyword evidence="6" id="KW-0234">DNA repair</keyword>
<keyword evidence="13" id="KW-1185">Reference proteome</keyword>
<dbReference type="GO" id="GO:0008270">
    <property type="term" value="F:zinc ion binding"/>
    <property type="evidence" value="ECO:0007669"/>
    <property type="project" value="UniProtKB-KW"/>
</dbReference>
<comment type="similarity">
    <text evidence="6">Belongs to the helicase family.</text>
</comment>
<dbReference type="Gene3D" id="3.40.50.300">
    <property type="entry name" value="P-loop containing nucleotide triphosphate hydrolases"/>
    <property type="match status" value="1"/>
</dbReference>
<dbReference type="Pfam" id="PF21530">
    <property type="entry name" value="Pif1_2B_dom"/>
    <property type="match status" value="1"/>
</dbReference>
<dbReference type="GO" id="GO:0000723">
    <property type="term" value="P:telomere maintenance"/>
    <property type="evidence" value="ECO:0007669"/>
    <property type="project" value="InterPro"/>
</dbReference>
<dbReference type="EC" id="5.6.2.3" evidence="6"/>
<dbReference type="Pfam" id="PF05970">
    <property type="entry name" value="PIF1"/>
    <property type="match status" value="1"/>
</dbReference>
<organism evidence="12 13">
    <name type="scientific">Deinandra increscens subsp. villosa</name>
    <dbReference type="NCBI Taxonomy" id="3103831"/>
    <lineage>
        <taxon>Eukaryota</taxon>
        <taxon>Viridiplantae</taxon>
        <taxon>Streptophyta</taxon>
        <taxon>Embryophyta</taxon>
        <taxon>Tracheophyta</taxon>
        <taxon>Spermatophyta</taxon>
        <taxon>Magnoliopsida</taxon>
        <taxon>eudicotyledons</taxon>
        <taxon>Gunneridae</taxon>
        <taxon>Pentapetalae</taxon>
        <taxon>asterids</taxon>
        <taxon>campanulids</taxon>
        <taxon>Asterales</taxon>
        <taxon>Asteraceae</taxon>
        <taxon>Asteroideae</taxon>
        <taxon>Heliantheae alliance</taxon>
        <taxon>Madieae</taxon>
        <taxon>Madiinae</taxon>
        <taxon>Deinandra</taxon>
    </lineage>
</organism>
<comment type="catalytic activity">
    <reaction evidence="6">
        <text>ATP + H2O = ADP + phosphate + H(+)</text>
        <dbReference type="Rhea" id="RHEA:13065"/>
        <dbReference type="ChEBI" id="CHEBI:15377"/>
        <dbReference type="ChEBI" id="CHEBI:15378"/>
        <dbReference type="ChEBI" id="CHEBI:30616"/>
        <dbReference type="ChEBI" id="CHEBI:43474"/>
        <dbReference type="ChEBI" id="CHEBI:456216"/>
        <dbReference type="EC" id="5.6.2.3"/>
    </reaction>
</comment>
<feature type="domain" description="Replication factor A C-terminal" evidence="9">
    <location>
        <begin position="1726"/>
        <end position="1857"/>
    </location>
</feature>
<keyword evidence="3" id="KW-0863">Zinc-finger</keyword>
<comment type="similarity">
    <text evidence="1">Belongs to the replication factor A protein 1 family.</text>
</comment>
<feature type="domain" description="DNA helicase Pif1-like 2B" evidence="11">
    <location>
        <begin position="1404"/>
        <end position="1450"/>
    </location>
</feature>
<feature type="domain" description="Helitron helicase-like" evidence="10">
    <location>
        <begin position="436"/>
        <end position="619"/>
    </location>
</feature>
<dbReference type="GO" id="GO:0006310">
    <property type="term" value="P:DNA recombination"/>
    <property type="evidence" value="ECO:0007669"/>
    <property type="project" value="UniProtKB-KW"/>
</dbReference>
<dbReference type="SUPFAM" id="SSF52540">
    <property type="entry name" value="P-loop containing nucleoside triphosphate hydrolases"/>
    <property type="match status" value="2"/>
</dbReference>
<dbReference type="GO" id="GO:0006281">
    <property type="term" value="P:DNA repair"/>
    <property type="evidence" value="ECO:0007669"/>
    <property type="project" value="UniProtKB-KW"/>
</dbReference>
<keyword evidence="2" id="KW-0479">Metal-binding</keyword>
<evidence type="ECO:0000256" key="7">
    <source>
        <dbReference type="SAM" id="MobiDB-lite"/>
    </source>
</evidence>
<protein>
    <recommendedName>
        <fullName evidence="6">ATP-dependent DNA helicase</fullName>
        <ecNumber evidence="6">5.6.2.3</ecNumber>
    </recommendedName>
</protein>
<evidence type="ECO:0000259" key="10">
    <source>
        <dbReference type="Pfam" id="PF14214"/>
    </source>
</evidence>
<comment type="cofactor">
    <cofactor evidence="6">
        <name>Mg(2+)</name>
        <dbReference type="ChEBI" id="CHEBI:18420"/>
    </cofactor>
</comment>
<keyword evidence="6" id="KW-0067">ATP-binding</keyword>
<sequence length="1985" mass="222420">MLPESSQRVSKDPNVRGKIISFGAESSQRVSEDTNIRGKIISFGAAPAARASAVSEESSSAFVLTGYTSPVVPRVRTRKRSATVSDATTSYAVSHASSSDHRTSAAAGFPSTSGTAGAFVLAGYTQPAKRRRGRPRRSNLYAPQEQQVRRPPAHQDDYRDLGDCDQTCEFCGAAFWFLERLKSFPLSERPRYNVCCRSGRVKMPYPIPPPQGIKRLYEDRTFLSSIRGYNSMFAMTSFGAKVDDTVNEGSGPYVFKVSGQVCHRLGSLCPTGPEKPRFLQLYIYDTMNEVSNRLSAMSKKGPADFDGRIIQILIDTLNRHNELIKLFRTARDVCQGSNVNDFGVRLYQGIAKHPYEAPRADTIGAIIYDGDPNATDFDIIVRDRSDKPQRVNNLHPCYMSLHYPLLFPYGEQGWSPTLTLTGGTSEDDKRLSMNMFYAYQIHERPPAYTLLLNSGRLFQQYLVDAYIAIERNRLEYILSHQSTLRSEFLSGIHDAVSRGDTEGRHIGRRILLPSSFTGGPRYMYKHYQDALAICRVHGNPQYFITFTCNVNWPEIKRYMKSKPLLTPQDLPDVIARVFHMKVNAFIAFLKEEKPFGDVAADLYTIEFQKRGLPHCHTLLWVTDPFRITTPEQVDQHICAEIPDEATDPVLYAIITETMIHGPCGGANVSAPCMYNGSCSKNYPMKHEPVTRFDQKGRVYYKRQADGPTVCKNKFLVDNRYVVPYNKKLCRRFHAHINVEYCGWSMLIKYLFKYISKGTDRIKYSVSAATGDSREASHEEAPIIDEVKNFVDGRFICSHEAAWRILNFHIHCRHPAVQALAVHLEGKQNVTFHDDNLLEQVIDNHFSSKTTLTEWLRSNRMDPAGRHLRYIDYLSEYKWVSDGKKWERRVTKRQPAVGRVVYIHPASGELFFLRMLLNHQPGCRSFSDIRTVGGVVMPTYRAACEKLGLIGNDKEWELALEDACAWANAVELRQLFAHVLVFCEVSNPLQLWMKFWNFMSDDFTRSMAAAAGVDENCIPDAALQEAILYELQKLLTSSSSSATLAELGLPEPQGEYVRLLDNRLLMEELCYDRDALAVENSKMRSVMHPKQAEIYDIVMHSLAENTQALLFVYGHGGTGKTFLWKAITSAFRSIGKVVLTVAASGIAALLLPSGRTAHSRFKIPTKLTEEALCNVKKNTKVSELLLQTSLIIWDEAPMSDRRCFEALDRTLRDIFDQPTVPFGGRSVLLGGDFRQTLPVKKGASKSTIISLSLPRSKLWSEFRVFRLTENMRLHRNGMSAKEREEVQSFSGWMLSVGDGTLGQNVDAEGTDTKDIVIPPQYVIPYSDDALLQLISFIYDEDTLNCPTTTNLHDKAIVCPKNETADHINQMILRMTPGALRTDLSTDSVSPRTHDGNDTELLYPIEYLNGLVFPSLPPHQLDLKINTPVMLIRNLNPSAGLCNGTRLIVTQLLPRLIEAKIITGNCIASSTMTDEHRISSIKPAKAPVPIQGDAIQAIIEQIEDARAPDKIKLMSCYRVEQYNCIPAPGIYKVALHSAAIRIDATTPFVLITDDGGIPSAYYNFVSFETMMLRANLNKVLTDFMGMVCSIEFGEPERKTPRLKLNMEESSGKPIQVALWPEIAEMLDVDMLLDSNYKLIIAFSSVRVTRYYGGTQLESTSATRIEVEPELDAARALRVMYHSRNPVEDITDVNSQKIQIAAGPSEKNRVPISYLLERQLHEHKGIAYTCGAAITAFTPGQSWRYGTCPICNVTMDPQENSYVCTKHREQEPNYKYCVKCDISDGSGTVSVTIFDQPMAQLLGVSCNDIVRLQGNISRVTIPEPIEALKNEQKIYQLNNVSRDSNGNLRFAVNRIHKAEVGTKRTLEQSSSSSQAAGKKALVVHTDPAPQPTVETIKDKALDTPEKTPGKIAAEAKKTPAEKTEHPVSATAGTSKTALDASARSGPMKQLFKDKGQFTNINIHQVTHKAYPDYMFDADGSCSTEQTKE</sequence>
<keyword evidence="6" id="KW-0227">DNA damage</keyword>
<feature type="region of interest" description="Disordered" evidence="7">
    <location>
        <begin position="1859"/>
        <end position="1941"/>
    </location>
</feature>
<keyword evidence="6" id="KW-0378">Hydrolase</keyword>
<evidence type="ECO:0000256" key="5">
    <source>
        <dbReference type="ARBA" id="ARBA00023125"/>
    </source>
</evidence>
<keyword evidence="4" id="KW-0862">Zinc</keyword>
<keyword evidence="6" id="KW-0233">DNA recombination</keyword>
<evidence type="ECO:0000256" key="2">
    <source>
        <dbReference type="ARBA" id="ARBA00022723"/>
    </source>
</evidence>
<keyword evidence="6" id="KW-0347">Helicase</keyword>
<evidence type="ECO:0000313" key="13">
    <source>
        <dbReference type="Proteomes" id="UP001408789"/>
    </source>
</evidence>
<dbReference type="Proteomes" id="UP001408789">
    <property type="component" value="Unassembled WGS sequence"/>
</dbReference>
<evidence type="ECO:0000256" key="4">
    <source>
        <dbReference type="ARBA" id="ARBA00022833"/>
    </source>
</evidence>
<dbReference type="PANTHER" id="PTHR10492:SF96">
    <property type="entry name" value="ATP-DEPENDENT DNA HELICASE"/>
    <property type="match status" value="1"/>
</dbReference>
<dbReference type="GO" id="GO:0016787">
    <property type="term" value="F:hydrolase activity"/>
    <property type="evidence" value="ECO:0007669"/>
    <property type="project" value="UniProtKB-KW"/>
</dbReference>
<feature type="compositionally biased region" description="Basic residues" evidence="7">
    <location>
        <begin position="128"/>
        <end position="137"/>
    </location>
</feature>
<dbReference type="GO" id="GO:0043139">
    <property type="term" value="F:5'-3' DNA helicase activity"/>
    <property type="evidence" value="ECO:0007669"/>
    <property type="project" value="UniProtKB-EC"/>
</dbReference>
<keyword evidence="5" id="KW-0238">DNA-binding</keyword>
<evidence type="ECO:0000256" key="1">
    <source>
        <dbReference type="ARBA" id="ARBA00005690"/>
    </source>
</evidence>
<comment type="caution">
    <text evidence="12">The sequence shown here is derived from an EMBL/GenBank/DDBJ whole genome shotgun (WGS) entry which is preliminary data.</text>
</comment>
<feature type="compositionally biased region" description="Basic and acidic residues" evidence="7">
    <location>
        <begin position="1892"/>
        <end position="1922"/>
    </location>
</feature>
<evidence type="ECO:0000256" key="3">
    <source>
        <dbReference type="ARBA" id="ARBA00022771"/>
    </source>
</evidence>
<dbReference type="GO" id="GO:0005524">
    <property type="term" value="F:ATP binding"/>
    <property type="evidence" value="ECO:0007669"/>
    <property type="project" value="UniProtKB-KW"/>
</dbReference>